<sequence length="59" mass="6828">MSDETTTRSGPQQMSVHNCIKPGCKKWGSFGYDRGRGATDWWCFEHVPRDEAGERRMSY</sequence>
<comment type="caution">
    <text evidence="1">The sequence shown here is derived from an EMBL/GenBank/DDBJ whole genome shotgun (WGS) entry which is preliminary data.</text>
</comment>
<evidence type="ECO:0000313" key="2">
    <source>
        <dbReference type="Proteomes" id="UP001155840"/>
    </source>
</evidence>
<protein>
    <submittedName>
        <fullName evidence="1">Uncharacterized protein</fullName>
    </submittedName>
</protein>
<proteinExistence type="predicted"/>
<accession>A0AA43ZI97</accession>
<gene>
    <name evidence="1" type="ORF">G8E10_17825</name>
</gene>
<name>A0AA43ZI97_9HYPH</name>
<reference evidence="1" key="1">
    <citation type="submission" date="2020-03" db="EMBL/GenBank/DDBJ databases">
        <title>Ferranicluibacter endophyticum gen. nov., sp. nov., a new genus isolated from Rubus ulmifolius Schott. stem.</title>
        <authorList>
            <person name="Roca-Couso R."/>
            <person name="Flores-Felix J.D."/>
            <person name="Igual J.M."/>
            <person name="Rivas R."/>
        </authorList>
    </citation>
    <scope>NUCLEOTIDE SEQUENCE</scope>
    <source>
        <strain evidence="1">CRRU44</strain>
    </source>
</reference>
<evidence type="ECO:0000313" key="1">
    <source>
        <dbReference type="EMBL" id="NHT77576.1"/>
    </source>
</evidence>
<organism evidence="1 2">
    <name type="scientific">Ferranicluibacter rubi</name>
    <dbReference type="NCBI Taxonomy" id="2715133"/>
    <lineage>
        <taxon>Bacteria</taxon>
        <taxon>Pseudomonadati</taxon>
        <taxon>Pseudomonadota</taxon>
        <taxon>Alphaproteobacteria</taxon>
        <taxon>Hyphomicrobiales</taxon>
        <taxon>Rhizobiaceae</taxon>
        <taxon>Ferranicluibacter</taxon>
    </lineage>
</organism>
<dbReference type="RefSeq" id="WP_167130135.1">
    <property type="nucleotide sequence ID" value="NZ_JAANCM010000009.1"/>
</dbReference>
<dbReference type="AlphaFoldDB" id="A0AA43ZI97"/>
<dbReference type="Proteomes" id="UP001155840">
    <property type="component" value="Unassembled WGS sequence"/>
</dbReference>
<keyword evidence="2" id="KW-1185">Reference proteome</keyword>
<dbReference type="EMBL" id="JAANCM010000009">
    <property type="protein sequence ID" value="NHT77576.1"/>
    <property type="molecule type" value="Genomic_DNA"/>
</dbReference>